<name>A0ACD3AF42_9AGAR</name>
<evidence type="ECO:0000313" key="1">
    <source>
        <dbReference type="EMBL" id="TFK64533.1"/>
    </source>
</evidence>
<gene>
    <name evidence="1" type="ORF">BDN72DRAFT_963151</name>
</gene>
<reference evidence="1 2" key="1">
    <citation type="journal article" date="2019" name="Nat. Ecol. Evol.">
        <title>Megaphylogeny resolves global patterns of mushroom evolution.</title>
        <authorList>
            <person name="Varga T."/>
            <person name="Krizsan K."/>
            <person name="Foldi C."/>
            <person name="Dima B."/>
            <person name="Sanchez-Garcia M."/>
            <person name="Sanchez-Ramirez S."/>
            <person name="Szollosi G.J."/>
            <person name="Szarkandi J.G."/>
            <person name="Papp V."/>
            <person name="Albert L."/>
            <person name="Andreopoulos W."/>
            <person name="Angelini C."/>
            <person name="Antonin V."/>
            <person name="Barry K.W."/>
            <person name="Bougher N.L."/>
            <person name="Buchanan P."/>
            <person name="Buyck B."/>
            <person name="Bense V."/>
            <person name="Catcheside P."/>
            <person name="Chovatia M."/>
            <person name="Cooper J."/>
            <person name="Damon W."/>
            <person name="Desjardin D."/>
            <person name="Finy P."/>
            <person name="Geml J."/>
            <person name="Haridas S."/>
            <person name="Hughes K."/>
            <person name="Justo A."/>
            <person name="Karasinski D."/>
            <person name="Kautmanova I."/>
            <person name="Kiss B."/>
            <person name="Kocsube S."/>
            <person name="Kotiranta H."/>
            <person name="LaButti K.M."/>
            <person name="Lechner B.E."/>
            <person name="Liimatainen K."/>
            <person name="Lipzen A."/>
            <person name="Lukacs Z."/>
            <person name="Mihaltcheva S."/>
            <person name="Morgado L.N."/>
            <person name="Niskanen T."/>
            <person name="Noordeloos M.E."/>
            <person name="Ohm R.A."/>
            <person name="Ortiz-Santana B."/>
            <person name="Ovrebo C."/>
            <person name="Racz N."/>
            <person name="Riley R."/>
            <person name="Savchenko A."/>
            <person name="Shiryaev A."/>
            <person name="Soop K."/>
            <person name="Spirin V."/>
            <person name="Szebenyi C."/>
            <person name="Tomsovsky M."/>
            <person name="Tulloss R.E."/>
            <person name="Uehling J."/>
            <person name="Grigoriev I.V."/>
            <person name="Vagvolgyi C."/>
            <person name="Papp T."/>
            <person name="Martin F.M."/>
            <person name="Miettinen O."/>
            <person name="Hibbett D.S."/>
            <person name="Nagy L.G."/>
        </authorList>
    </citation>
    <scope>NUCLEOTIDE SEQUENCE [LARGE SCALE GENOMIC DNA]</scope>
    <source>
        <strain evidence="1 2">NL-1719</strain>
    </source>
</reference>
<dbReference type="EMBL" id="ML208471">
    <property type="protein sequence ID" value="TFK64533.1"/>
    <property type="molecule type" value="Genomic_DNA"/>
</dbReference>
<protein>
    <submittedName>
        <fullName evidence="1">Uncharacterized protein</fullName>
    </submittedName>
</protein>
<dbReference type="Proteomes" id="UP000308600">
    <property type="component" value="Unassembled WGS sequence"/>
</dbReference>
<accession>A0ACD3AF42</accession>
<organism evidence="1 2">
    <name type="scientific">Pluteus cervinus</name>
    <dbReference type="NCBI Taxonomy" id="181527"/>
    <lineage>
        <taxon>Eukaryota</taxon>
        <taxon>Fungi</taxon>
        <taxon>Dikarya</taxon>
        <taxon>Basidiomycota</taxon>
        <taxon>Agaricomycotina</taxon>
        <taxon>Agaricomycetes</taxon>
        <taxon>Agaricomycetidae</taxon>
        <taxon>Agaricales</taxon>
        <taxon>Pluteineae</taxon>
        <taxon>Pluteaceae</taxon>
        <taxon>Pluteus</taxon>
    </lineage>
</organism>
<sequence length="376" mass="42081">MGIITPKKRSVRSSTQCNTSTMSLPIHNRLANELMATIFELAAGSPSLDDVESQSFPEDRFNFRLVSKAWNIISLGTPALWTWLSTTITSSDLEAPAADGEDQGQDTSSEPSALLSWIARSGSLPIGLKLRIDVRPPQTREAFLNFCQPFAPRVHYLELSFPHLNSVHVWGFDLLEYPNLRTFRLTRHNPEYSKALAELQKLPSRILARHKLLVSSKVFGPSLTNLELLVDTWDMGYNHVHLILELCPNLVGCKVSMSSLFSETNPLDLLVLPNLTTFSCRVPTPGIPTQGNHQVWLEKLILPALVDLEIVGMVLSDGLLEFYKSSMCPLEMLTVSCLVDETFIEFLKTQPELTNLKKTRKQGTLRACLRSTYLGD</sequence>
<keyword evidence="2" id="KW-1185">Reference proteome</keyword>
<proteinExistence type="predicted"/>
<evidence type="ECO:0000313" key="2">
    <source>
        <dbReference type="Proteomes" id="UP000308600"/>
    </source>
</evidence>